<gene>
    <name evidence="3" type="ORF">CROQUDRAFT_666162</name>
</gene>
<organism evidence="3 4">
    <name type="scientific">Cronartium quercuum f. sp. fusiforme G11</name>
    <dbReference type="NCBI Taxonomy" id="708437"/>
    <lineage>
        <taxon>Eukaryota</taxon>
        <taxon>Fungi</taxon>
        <taxon>Dikarya</taxon>
        <taxon>Basidiomycota</taxon>
        <taxon>Pucciniomycotina</taxon>
        <taxon>Pucciniomycetes</taxon>
        <taxon>Pucciniales</taxon>
        <taxon>Coleosporiaceae</taxon>
        <taxon>Cronartium</taxon>
    </lineage>
</organism>
<evidence type="ECO:0000313" key="4">
    <source>
        <dbReference type="Proteomes" id="UP000886653"/>
    </source>
</evidence>
<feature type="compositionally biased region" description="Basic and acidic residues" evidence="1">
    <location>
        <begin position="16"/>
        <end position="25"/>
    </location>
</feature>
<dbReference type="EMBL" id="MU167544">
    <property type="protein sequence ID" value="KAG0139657.1"/>
    <property type="molecule type" value="Genomic_DNA"/>
</dbReference>
<dbReference type="SUPFAM" id="SSF52833">
    <property type="entry name" value="Thioredoxin-like"/>
    <property type="match status" value="1"/>
</dbReference>
<dbReference type="PANTHER" id="PTHR21148">
    <property type="entry name" value="THIOREDOXIN DOMAIN-CONTAINING PROTEIN 9"/>
    <property type="match status" value="1"/>
</dbReference>
<dbReference type="Gene3D" id="3.40.30.10">
    <property type="entry name" value="Glutaredoxin"/>
    <property type="match status" value="1"/>
</dbReference>
<dbReference type="InterPro" id="IPR013766">
    <property type="entry name" value="Thioredoxin_domain"/>
</dbReference>
<feature type="region of interest" description="Disordered" evidence="1">
    <location>
        <begin position="1"/>
        <end position="32"/>
    </location>
</feature>
<dbReference type="OrthoDB" id="10257948at2759"/>
<dbReference type="Proteomes" id="UP000886653">
    <property type="component" value="Unassembled WGS sequence"/>
</dbReference>
<comment type="caution">
    <text evidence="3">The sequence shown here is derived from an EMBL/GenBank/DDBJ whole genome shotgun (WGS) entry which is preliminary data.</text>
</comment>
<dbReference type="InterPro" id="IPR036249">
    <property type="entry name" value="Thioredoxin-like_sf"/>
</dbReference>
<name>A0A9P6T5A5_9BASI</name>
<feature type="domain" description="Thioredoxin" evidence="2">
    <location>
        <begin position="82"/>
        <end position="158"/>
    </location>
</feature>
<feature type="compositionally biased region" description="Polar residues" evidence="1">
    <location>
        <begin position="1"/>
        <end position="15"/>
    </location>
</feature>
<reference evidence="3" key="1">
    <citation type="submission" date="2013-11" db="EMBL/GenBank/DDBJ databases">
        <title>Genome sequence of the fusiform rust pathogen reveals effectors for host alternation and coevolution with pine.</title>
        <authorList>
            <consortium name="DOE Joint Genome Institute"/>
            <person name="Smith K."/>
            <person name="Pendleton A."/>
            <person name="Kubisiak T."/>
            <person name="Anderson C."/>
            <person name="Salamov A."/>
            <person name="Aerts A."/>
            <person name="Riley R."/>
            <person name="Clum A."/>
            <person name="Lindquist E."/>
            <person name="Ence D."/>
            <person name="Campbell M."/>
            <person name="Kronenberg Z."/>
            <person name="Feau N."/>
            <person name="Dhillon B."/>
            <person name="Hamelin R."/>
            <person name="Burleigh J."/>
            <person name="Smith J."/>
            <person name="Yandell M."/>
            <person name="Nelson C."/>
            <person name="Grigoriev I."/>
            <person name="Davis J."/>
        </authorList>
    </citation>
    <scope>NUCLEOTIDE SEQUENCE</scope>
    <source>
        <strain evidence="3">G11</strain>
    </source>
</reference>
<dbReference type="AlphaFoldDB" id="A0A9P6T5A5"/>
<feature type="compositionally biased region" description="Polar residues" evidence="1">
    <location>
        <begin position="194"/>
        <end position="207"/>
    </location>
</feature>
<feature type="region of interest" description="Disordered" evidence="1">
    <location>
        <begin position="194"/>
        <end position="214"/>
    </location>
</feature>
<keyword evidence="4" id="KW-1185">Reference proteome</keyword>
<protein>
    <recommendedName>
        <fullName evidence="2">Thioredoxin domain-containing protein</fullName>
    </recommendedName>
</protein>
<sequence length="214" mass="24768">MSYSRFSASYIQKSNPEVERGREGHEEDEELLDQLDDDFELGGLREKRMEQLRQESVKRQQMEENHHGKYMEIKDEKEVIKITANAKFAVVHFFHADFMRCKIMDKHLESIATRHFSTRFLRVDVANVPWLVNKLEIKVLPCVFVFVDGVTKDRIIGFEGLTETASDGFSTASLELRLKQTGVLPVERTPASYSHSQVRISPSVQMSQEDDWDA</sequence>
<dbReference type="CDD" id="cd02989">
    <property type="entry name" value="Phd_like_TxnDC9"/>
    <property type="match status" value="1"/>
</dbReference>
<accession>A0A9P6T5A5</accession>
<evidence type="ECO:0000313" key="3">
    <source>
        <dbReference type="EMBL" id="KAG0139657.1"/>
    </source>
</evidence>
<proteinExistence type="predicted"/>
<evidence type="ECO:0000256" key="1">
    <source>
        <dbReference type="SAM" id="MobiDB-lite"/>
    </source>
</evidence>
<evidence type="ECO:0000259" key="2">
    <source>
        <dbReference type="Pfam" id="PF00085"/>
    </source>
</evidence>
<dbReference type="Pfam" id="PF00085">
    <property type="entry name" value="Thioredoxin"/>
    <property type="match status" value="1"/>
</dbReference>